<evidence type="ECO:0000313" key="2">
    <source>
        <dbReference type="EMBL" id="WOK98925.1"/>
    </source>
</evidence>
<keyword evidence="3" id="KW-1185">Reference proteome</keyword>
<gene>
    <name evidence="2" type="ORF">Cni_G07637</name>
</gene>
<keyword evidence="1" id="KW-1133">Transmembrane helix</keyword>
<reference evidence="2 3" key="1">
    <citation type="submission" date="2023-10" db="EMBL/GenBank/DDBJ databases">
        <title>Chromosome-scale genome assembly provides insights into flower coloration mechanisms of Canna indica.</title>
        <authorList>
            <person name="Li C."/>
        </authorList>
    </citation>
    <scope>NUCLEOTIDE SEQUENCE [LARGE SCALE GENOMIC DNA]</scope>
    <source>
        <tissue evidence="2">Flower</tissue>
    </source>
</reference>
<dbReference type="EMBL" id="CP136891">
    <property type="protein sequence ID" value="WOK98925.1"/>
    <property type="molecule type" value="Genomic_DNA"/>
</dbReference>
<dbReference type="AlphaFoldDB" id="A0AAQ3Q517"/>
<protein>
    <submittedName>
        <fullName evidence="2">Uncharacterized protein</fullName>
    </submittedName>
</protein>
<organism evidence="2 3">
    <name type="scientific">Canna indica</name>
    <name type="common">Indian-shot</name>
    <dbReference type="NCBI Taxonomy" id="4628"/>
    <lineage>
        <taxon>Eukaryota</taxon>
        <taxon>Viridiplantae</taxon>
        <taxon>Streptophyta</taxon>
        <taxon>Embryophyta</taxon>
        <taxon>Tracheophyta</taxon>
        <taxon>Spermatophyta</taxon>
        <taxon>Magnoliopsida</taxon>
        <taxon>Liliopsida</taxon>
        <taxon>Zingiberales</taxon>
        <taxon>Cannaceae</taxon>
        <taxon>Canna</taxon>
    </lineage>
</organism>
<feature type="transmembrane region" description="Helical" evidence="1">
    <location>
        <begin position="78"/>
        <end position="97"/>
    </location>
</feature>
<keyword evidence="1" id="KW-0812">Transmembrane</keyword>
<evidence type="ECO:0000256" key="1">
    <source>
        <dbReference type="SAM" id="Phobius"/>
    </source>
</evidence>
<name>A0AAQ3Q517_9LILI</name>
<evidence type="ECO:0000313" key="3">
    <source>
        <dbReference type="Proteomes" id="UP001327560"/>
    </source>
</evidence>
<dbReference type="Proteomes" id="UP001327560">
    <property type="component" value="Chromosome 2"/>
</dbReference>
<proteinExistence type="predicted"/>
<keyword evidence="1" id="KW-0472">Membrane</keyword>
<sequence>MPATVRKRSQERVTKWLRSQIVPHNFMPAEKDGSLESNHRPVSAMIEPEVQFCFQWQLPCCSFREPLCGPEKRSDLNLFLHAVLFCFLALVFAFPLTERNPELDITFLLSAIVVF</sequence>
<accession>A0AAQ3Q517</accession>